<evidence type="ECO:0000313" key="3">
    <source>
        <dbReference type="EMBL" id="OIJ24142.1"/>
    </source>
</evidence>
<dbReference type="InterPro" id="IPR013538">
    <property type="entry name" value="ASHA1/2-like_C"/>
</dbReference>
<reference evidence="3" key="1">
    <citation type="submission" date="2016-10" db="EMBL/GenBank/DDBJ databases">
        <title>Draft Genome Sequence of Nocardioides luteus Strain BAFB, an Alkane-Degrading Bacterium Isolated from JP-7 Polluted Soil.</title>
        <authorList>
            <person name="Brown L."/>
            <person name="Ruiz O.N."/>
            <person name="Gunasekera T."/>
        </authorList>
    </citation>
    <scope>NUCLEOTIDE SEQUENCE [LARGE SCALE GENOMIC DNA]</scope>
    <source>
        <strain evidence="3">BAFB</strain>
    </source>
</reference>
<proteinExistence type="inferred from homology"/>
<dbReference type="AlphaFoldDB" id="A0A1J4MXS0"/>
<dbReference type="Gene3D" id="3.30.530.20">
    <property type="match status" value="1"/>
</dbReference>
<evidence type="ECO:0000259" key="2">
    <source>
        <dbReference type="Pfam" id="PF08327"/>
    </source>
</evidence>
<name>A0A1J4MXS0_9ACTN</name>
<dbReference type="EMBL" id="JZDQ02000045">
    <property type="protein sequence ID" value="OIJ24142.1"/>
    <property type="molecule type" value="Genomic_DNA"/>
</dbReference>
<evidence type="ECO:0000313" key="4">
    <source>
        <dbReference type="Proteomes" id="UP000033772"/>
    </source>
</evidence>
<gene>
    <name evidence="3" type="ORF">UG56_024285</name>
</gene>
<dbReference type="OrthoDB" id="5185819at2"/>
<dbReference type="SUPFAM" id="SSF55961">
    <property type="entry name" value="Bet v1-like"/>
    <property type="match status" value="1"/>
</dbReference>
<dbReference type="Pfam" id="PF08327">
    <property type="entry name" value="AHSA1"/>
    <property type="match status" value="1"/>
</dbReference>
<accession>A0A1J4MXS0</accession>
<sequence>MTTTKHETTIEASKETPTITIVREFDAPCELVFRAHADKELYAKWLGPRDVGMHITEWDFRTGGSWAYSAERDGDEFTQFFGSFHEVRENERIVQTFTWRGAPDGASLEFLTFEPLPGGRTRLTGLSVVESFETQAAIMASGMDKGVIQGYEQLDELLEELS</sequence>
<keyword evidence="4" id="KW-1185">Reference proteome</keyword>
<comment type="similarity">
    <text evidence="1">Belongs to the AHA1 family.</text>
</comment>
<dbReference type="STRING" id="1844.UG56_024285"/>
<organism evidence="3 4">
    <name type="scientific">Nocardioides luteus</name>
    <dbReference type="NCBI Taxonomy" id="1844"/>
    <lineage>
        <taxon>Bacteria</taxon>
        <taxon>Bacillati</taxon>
        <taxon>Actinomycetota</taxon>
        <taxon>Actinomycetes</taxon>
        <taxon>Propionibacteriales</taxon>
        <taxon>Nocardioidaceae</taxon>
        <taxon>Nocardioides</taxon>
    </lineage>
</organism>
<dbReference type="InterPro" id="IPR023393">
    <property type="entry name" value="START-like_dom_sf"/>
</dbReference>
<feature type="domain" description="Activator of Hsp90 ATPase homologue 1/2-like C-terminal" evidence="2">
    <location>
        <begin position="26"/>
        <end position="159"/>
    </location>
</feature>
<dbReference type="RefSeq" id="WP_045550484.1">
    <property type="nucleotide sequence ID" value="NZ_JZDQ02000045.1"/>
</dbReference>
<dbReference type="Proteomes" id="UP000033772">
    <property type="component" value="Unassembled WGS sequence"/>
</dbReference>
<evidence type="ECO:0000256" key="1">
    <source>
        <dbReference type="ARBA" id="ARBA00006817"/>
    </source>
</evidence>
<comment type="caution">
    <text evidence="3">The sequence shown here is derived from an EMBL/GenBank/DDBJ whole genome shotgun (WGS) entry which is preliminary data.</text>
</comment>
<protein>
    <submittedName>
        <fullName evidence="3">Polyketide cyclase</fullName>
    </submittedName>
</protein>